<feature type="transmembrane region" description="Helical" evidence="2">
    <location>
        <begin position="55"/>
        <end position="74"/>
    </location>
</feature>
<dbReference type="InterPro" id="IPR003018">
    <property type="entry name" value="GAF"/>
</dbReference>
<keyword evidence="2" id="KW-1133">Transmembrane helix</keyword>
<feature type="domain" description="Methyl-accepting transducer" evidence="4">
    <location>
        <begin position="669"/>
        <end position="905"/>
    </location>
</feature>
<dbReference type="GO" id="GO:0007165">
    <property type="term" value="P:signal transduction"/>
    <property type="evidence" value="ECO:0007669"/>
    <property type="project" value="UniProtKB-KW"/>
</dbReference>
<evidence type="ECO:0000259" key="4">
    <source>
        <dbReference type="PROSITE" id="PS50111"/>
    </source>
</evidence>
<organism evidence="5 6">
    <name type="scientific">Gloeothece verrucosa (strain PCC 7822)</name>
    <name type="common">Cyanothece sp. (strain PCC 7822)</name>
    <dbReference type="NCBI Taxonomy" id="497965"/>
    <lineage>
        <taxon>Bacteria</taxon>
        <taxon>Bacillati</taxon>
        <taxon>Cyanobacteriota</taxon>
        <taxon>Cyanophyceae</taxon>
        <taxon>Oscillatoriophycideae</taxon>
        <taxon>Chroococcales</taxon>
        <taxon>Aphanothecaceae</taxon>
        <taxon>Gloeothece</taxon>
        <taxon>Gloeothece verrucosa</taxon>
    </lineage>
</organism>
<proteinExistence type="predicted"/>
<dbReference type="GO" id="GO:0016020">
    <property type="term" value="C:membrane"/>
    <property type="evidence" value="ECO:0007669"/>
    <property type="project" value="InterPro"/>
</dbReference>
<dbReference type="Pfam" id="PF01590">
    <property type="entry name" value="GAF"/>
    <property type="match status" value="3"/>
</dbReference>
<evidence type="ECO:0000256" key="1">
    <source>
        <dbReference type="PROSITE-ProRule" id="PRU00284"/>
    </source>
</evidence>
<reference evidence="6" key="1">
    <citation type="journal article" date="2011" name="MBio">
        <title>Novel metabolic attributes of the genus Cyanothece, comprising a group of unicellular nitrogen-fixing Cyanobacteria.</title>
        <authorList>
            <person name="Bandyopadhyay A."/>
            <person name="Elvitigala T."/>
            <person name="Welsh E."/>
            <person name="Stockel J."/>
            <person name="Liberton M."/>
            <person name="Min H."/>
            <person name="Sherman L.A."/>
            <person name="Pakrasi H.B."/>
        </authorList>
    </citation>
    <scope>NUCLEOTIDE SEQUENCE [LARGE SCALE GENOMIC DNA]</scope>
    <source>
        <strain evidence="6">PCC 7822</strain>
    </source>
</reference>
<evidence type="ECO:0000256" key="2">
    <source>
        <dbReference type="SAM" id="Phobius"/>
    </source>
</evidence>
<dbReference type="eggNOG" id="COG2203">
    <property type="taxonomic scope" value="Bacteria"/>
</dbReference>
<dbReference type="AlphaFoldDB" id="E0UDA7"/>
<protein>
    <submittedName>
        <fullName evidence="5">Methyl-accepting chemotaxis sensory transducer</fullName>
    </submittedName>
</protein>
<dbReference type="eggNOG" id="COG0840">
    <property type="taxonomic scope" value="Bacteria"/>
</dbReference>
<dbReference type="Proteomes" id="UP000008206">
    <property type="component" value="Chromosome"/>
</dbReference>
<dbReference type="STRING" id="497965.Cyan7822_2118"/>
<accession>E0UDA7</accession>
<keyword evidence="2" id="KW-0472">Membrane</keyword>
<sequence>MITGAVVLTALPVLGVTGVSYLGTQSLKEQFVPAKPVDVLDNQKTQQALERQLSLIAWVSGLTTLVSAAMAIALSDRLLRPILKSYQTSTSLVNRLHCSPVVDPDETRQNELSGLETNLNLIAAELPNLLWRQEAADEPFQVLMTISRHIWESFSEENVLRTTVEEVRQALKTDRVVIFRFEDDREGTFIAESVAPIWPKTLWTTINDLGFFEAYRQYPHDQIDVMDDIYQSGLSDEHIGLLERFAVKASLIAPIIRNNQVFGLLIAHECSTPRIWQQLEIDLFAQIANGVGFALDHTRLLEQVDQAAEQAQLFTDITLCLRESLREEDILKMTVEQVRSALTTDRVIVYSFDADWYGTVVAESVVPGFPKALWAKIKDPCFAENYVESYQKGRVSATNNIYEAGLTQCHLQQLEPFAVKANLVAPILKDDQLFGLLIAHECSGPRNWQQLEIDLVAQVATQVGFALDHARLIQRVDATATQNQLFTELTLRLRETLREEDILLTTVEEMRLALRTDRVIVYSFDADWYGTVVAESVVPGFPKALWAKIKDPCFAENYVESYQRGRVSATNNIYQAGLTECHLQQLEPFAVKANLVAPILKDDQLFGLLIAHQCSGPRNWQHSEIDLFAQIAIQVGFALDHARLLAQVEEAYQSTELFRLQQSQYQETLQRQVLKTFQESQAVLKNLSAQAALQMECVSATHHQIRAVIDWVEDINSLIQQAERLQQPARQIVQSCDQSISQLLENISTLQNRLVQAVEKFQSLDRPARKLSEVINLLNTTVYQVKLQTLTAELEASRMGESAQELSSVTKKANAHVRQLEMEIAEIMPLLVDIQTQISEMSSVMKSEFQQLNIGTQLVEQTRSSSEQMANVNDDLSKLIAAISVAVMNGVEISDLVRESVQEMERFSRQTSEESRILSESLNQLLEVIEEDG</sequence>
<dbReference type="EMBL" id="CP002198">
    <property type="protein sequence ID" value="ADN14098.1"/>
    <property type="molecule type" value="Genomic_DNA"/>
</dbReference>
<dbReference type="InterPro" id="IPR004089">
    <property type="entry name" value="MCPsignal_dom"/>
</dbReference>
<dbReference type="InterPro" id="IPR029016">
    <property type="entry name" value="GAF-like_dom_sf"/>
</dbReference>
<dbReference type="InterPro" id="IPR016132">
    <property type="entry name" value="Phyto_chromo_attachment"/>
</dbReference>
<dbReference type="KEGG" id="cyj:Cyan7822_2118"/>
<evidence type="ECO:0000313" key="5">
    <source>
        <dbReference type="EMBL" id="ADN14098.1"/>
    </source>
</evidence>
<name>E0UDA7_GLOV7</name>
<dbReference type="PROSITE" id="PS50046">
    <property type="entry name" value="PHYTOCHROME_2"/>
    <property type="match status" value="3"/>
</dbReference>
<dbReference type="SUPFAM" id="SSF58104">
    <property type="entry name" value="Methyl-accepting chemotaxis protein (MCP) signaling domain"/>
    <property type="match status" value="1"/>
</dbReference>
<keyword evidence="6" id="KW-1185">Reference proteome</keyword>
<evidence type="ECO:0000313" key="6">
    <source>
        <dbReference type="Proteomes" id="UP000008206"/>
    </source>
</evidence>
<feature type="domain" description="Phytochrome chromophore attachment site" evidence="3">
    <location>
        <begin position="155"/>
        <end position="290"/>
    </location>
</feature>
<gene>
    <name evidence="5" type="ordered locus">Cyan7822_2118</name>
</gene>
<dbReference type="Gene3D" id="3.30.450.40">
    <property type="match status" value="3"/>
</dbReference>
<dbReference type="SUPFAM" id="SSF55781">
    <property type="entry name" value="GAF domain-like"/>
    <property type="match status" value="3"/>
</dbReference>
<keyword evidence="1" id="KW-0807">Transducer</keyword>
<feature type="domain" description="Phytochrome chromophore attachment site" evidence="3">
    <location>
        <begin position="326"/>
        <end position="462"/>
    </location>
</feature>
<dbReference type="PROSITE" id="PS50111">
    <property type="entry name" value="CHEMOTAXIS_TRANSDUC_2"/>
    <property type="match status" value="1"/>
</dbReference>
<dbReference type="Pfam" id="PF00015">
    <property type="entry name" value="MCPsignal"/>
    <property type="match status" value="1"/>
</dbReference>
<dbReference type="HOGENOM" id="CLU_000445_50_2_3"/>
<keyword evidence="2" id="KW-0812">Transmembrane</keyword>
<dbReference type="Gene3D" id="1.10.287.950">
    <property type="entry name" value="Methyl-accepting chemotaxis protein"/>
    <property type="match status" value="1"/>
</dbReference>
<evidence type="ECO:0000259" key="3">
    <source>
        <dbReference type="PROSITE" id="PS50046"/>
    </source>
</evidence>
<dbReference type="SMART" id="SM00065">
    <property type="entry name" value="GAF"/>
    <property type="match status" value="3"/>
</dbReference>
<feature type="domain" description="Phytochrome chromophore attachment site" evidence="3">
    <location>
        <begin position="498"/>
        <end position="634"/>
    </location>
</feature>